<feature type="non-terminal residue" evidence="4">
    <location>
        <position position="1"/>
    </location>
</feature>
<keyword evidence="5" id="KW-1185">Reference proteome</keyword>
<sequence length="428" mass="46769">LFLFFFFFLLFLVSALHGDGEYGRRGRSHGRGSGLLGVFFLLNLLYFLDLFLYFLHCFFHCFHVLLFLLLLLFRRGRRGIVDLLATRGNLDDTGVLDRVVRNFLLLLADRDGNVHTHLLLAETGMFAVAVAAASRRGATEFPSGGGAGRSVADLFWRGCALSEDDIDLLRVGKLADLVVALDNVLVGQREHRLHSSALHRFLDRPLQLLHSRSAGQRHTRVRLLPAAIPRADEQEARAVSRVATAIRVGRRGGRESWTAGSAGEVEGGRAGSGKRQRLPGGDGEGRCVSLRRHRPTTRRAVEGGHIVRRIARHLVSVVEISVEMEQGQETGEYLAVPLTGGDVVGRLATQSLCGRLKSRLQQLQHDVDIAAVGSKVESGPLVPRMVVVRIDAVLGEELLNRLGLAMGAVVDEHELVVGGKAGGEKAHL</sequence>
<accession>A0AAV5US58</accession>
<evidence type="ECO:0000313" key="5">
    <source>
        <dbReference type="Proteomes" id="UP001432322"/>
    </source>
</evidence>
<protein>
    <recommendedName>
        <fullName evidence="6">Ribosomal protein</fullName>
    </recommendedName>
</protein>
<keyword evidence="2" id="KW-0472">Membrane</keyword>
<keyword evidence="3" id="KW-0732">Signal</keyword>
<dbReference type="Proteomes" id="UP001432322">
    <property type="component" value="Unassembled WGS sequence"/>
</dbReference>
<dbReference type="AlphaFoldDB" id="A0AAV5US58"/>
<keyword evidence="2" id="KW-1133">Transmembrane helix</keyword>
<feature type="signal peptide" evidence="3">
    <location>
        <begin position="1"/>
        <end position="18"/>
    </location>
</feature>
<evidence type="ECO:0008006" key="6">
    <source>
        <dbReference type="Google" id="ProtNLM"/>
    </source>
</evidence>
<keyword evidence="2" id="KW-0812">Transmembrane</keyword>
<evidence type="ECO:0000256" key="2">
    <source>
        <dbReference type="SAM" id="Phobius"/>
    </source>
</evidence>
<feature type="transmembrane region" description="Helical" evidence="2">
    <location>
        <begin position="50"/>
        <end position="73"/>
    </location>
</feature>
<evidence type="ECO:0000313" key="4">
    <source>
        <dbReference type="EMBL" id="GMT09008.1"/>
    </source>
</evidence>
<comment type="caution">
    <text evidence="4">The sequence shown here is derived from an EMBL/GenBank/DDBJ whole genome shotgun (WGS) entry which is preliminary data.</text>
</comment>
<feature type="region of interest" description="Disordered" evidence="1">
    <location>
        <begin position="253"/>
        <end position="287"/>
    </location>
</feature>
<gene>
    <name evidence="4" type="ORF">PFISCL1PPCAC_305</name>
</gene>
<feature type="chain" id="PRO_5043652505" description="Ribosomal protein" evidence="3">
    <location>
        <begin position="19"/>
        <end position="428"/>
    </location>
</feature>
<proteinExistence type="predicted"/>
<evidence type="ECO:0000256" key="3">
    <source>
        <dbReference type="SAM" id="SignalP"/>
    </source>
</evidence>
<dbReference type="EMBL" id="BTSY01000001">
    <property type="protein sequence ID" value="GMT09008.1"/>
    <property type="molecule type" value="Genomic_DNA"/>
</dbReference>
<evidence type="ECO:0000256" key="1">
    <source>
        <dbReference type="SAM" id="MobiDB-lite"/>
    </source>
</evidence>
<reference evidence="4" key="1">
    <citation type="submission" date="2023-10" db="EMBL/GenBank/DDBJ databases">
        <title>Genome assembly of Pristionchus species.</title>
        <authorList>
            <person name="Yoshida K."/>
            <person name="Sommer R.J."/>
        </authorList>
    </citation>
    <scope>NUCLEOTIDE SEQUENCE</scope>
    <source>
        <strain evidence="4">RS5133</strain>
    </source>
</reference>
<name>A0AAV5US58_9BILA</name>
<feature type="non-terminal residue" evidence="4">
    <location>
        <position position="428"/>
    </location>
</feature>
<organism evidence="4 5">
    <name type="scientific">Pristionchus fissidentatus</name>
    <dbReference type="NCBI Taxonomy" id="1538716"/>
    <lineage>
        <taxon>Eukaryota</taxon>
        <taxon>Metazoa</taxon>
        <taxon>Ecdysozoa</taxon>
        <taxon>Nematoda</taxon>
        <taxon>Chromadorea</taxon>
        <taxon>Rhabditida</taxon>
        <taxon>Rhabditina</taxon>
        <taxon>Diplogasteromorpha</taxon>
        <taxon>Diplogasteroidea</taxon>
        <taxon>Neodiplogasteridae</taxon>
        <taxon>Pristionchus</taxon>
    </lineage>
</organism>